<keyword evidence="6" id="KW-0175">Coiled coil</keyword>
<dbReference type="Gene3D" id="1.10.10.10">
    <property type="entry name" value="Winged helix-like DNA-binding domain superfamily/Winged helix DNA-binding domain"/>
    <property type="match status" value="1"/>
</dbReference>
<dbReference type="Proteomes" id="UP000008022">
    <property type="component" value="Unassembled WGS sequence"/>
</dbReference>
<dbReference type="Gene3D" id="1.20.5.4130">
    <property type="match status" value="1"/>
</dbReference>
<feature type="domain" description="NB-ARC" evidence="7">
    <location>
        <begin position="198"/>
        <end position="262"/>
    </location>
</feature>
<dbReference type="STRING" id="4529.A0A0E0RAP5"/>
<dbReference type="InterPro" id="IPR038005">
    <property type="entry name" value="RX-like_CC"/>
</dbReference>
<keyword evidence="4" id="KW-0547">Nucleotide-binding</keyword>
<keyword evidence="12" id="KW-1185">Reference proteome</keyword>
<dbReference type="PANTHER" id="PTHR23155:SF934">
    <property type="entry name" value="OS11G0604900 PROTEIN"/>
    <property type="match status" value="1"/>
</dbReference>
<dbReference type="GO" id="GO:0042742">
    <property type="term" value="P:defense response to bacterium"/>
    <property type="evidence" value="ECO:0007669"/>
    <property type="project" value="UniProtKB-ARBA"/>
</dbReference>
<reference evidence="11" key="2">
    <citation type="submission" date="2015-06" db="UniProtKB">
        <authorList>
            <consortium name="EnsemblPlants"/>
        </authorList>
    </citation>
    <scope>IDENTIFICATION</scope>
</reference>
<name>A0A0E0RAP5_ORYRU</name>
<dbReference type="GO" id="GO:0009626">
    <property type="term" value="P:plant-type hypersensitive response"/>
    <property type="evidence" value="ECO:0007669"/>
    <property type="project" value="UniProtKB-ARBA"/>
</dbReference>
<dbReference type="SUPFAM" id="SSF52540">
    <property type="entry name" value="P-loop containing nucleoside triphosphate hydrolases"/>
    <property type="match status" value="1"/>
</dbReference>
<dbReference type="eggNOG" id="KOG4658">
    <property type="taxonomic scope" value="Eukaryota"/>
</dbReference>
<evidence type="ECO:0000256" key="6">
    <source>
        <dbReference type="ARBA" id="ARBA00023054"/>
    </source>
</evidence>
<dbReference type="Pfam" id="PF18052">
    <property type="entry name" value="Rx_N"/>
    <property type="match status" value="1"/>
</dbReference>
<dbReference type="InterPro" id="IPR027417">
    <property type="entry name" value="P-loop_NTPase"/>
</dbReference>
<keyword evidence="2" id="KW-0433">Leucine-rich repeat</keyword>
<protein>
    <recommendedName>
        <fullName evidence="13">Rx N-terminal domain-containing protein</fullName>
    </recommendedName>
</protein>
<dbReference type="InterPro" id="IPR055414">
    <property type="entry name" value="LRR_R13L4/SHOC2-like"/>
</dbReference>
<dbReference type="InterPro" id="IPR058922">
    <property type="entry name" value="WHD_DRP"/>
</dbReference>
<evidence type="ECO:0000256" key="2">
    <source>
        <dbReference type="ARBA" id="ARBA00022614"/>
    </source>
</evidence>
<dbReference type="HOGENOM" id="CLU_000837_25_2_1"/>
<dbReference type="CDD" id="cd14798">
    <property type="entry name" value="RX-CC_like"/>
    <property type="match status" value="1"/>
</dbReference>
<feature type="domain" description="Disease resistance R13L4/SHOC-2-like LRR" evidence="10">
    <location>
        <begin position="700"/>
        <end position="912"/>
    </location>
</feature>
<dbReference type="GO" id="GO:0043531">
    <property type="term" value="F:ADP binding"/>
    <property type="evidence" value="ECO:0007669"/>
    <property type="project" value="InterPro"/>
</dbReference>
<dbReference type="Pfam" id="PF23598">
    <property type="entry name" value="LRR_14"/>
    <property type="match status" value="2"/>
</dbReference>
<evidence type="ECO:0000259" key="9">
    <source>
        <dbReference type="Pfam" id="PF23559"/>
    </source>
</evidence>
<evidence type="ECO:0008006" key="13">
    <source>
        <dbReference type="Google" id="ProtNLM"/>
    </source>
</evidence>
<feature type="domain" description="Disease resistance R13L4/SHOC-2-like LRR" evidence="10">
    <location>
        <begin position="527"/>
        <end position="658"/>
    </location>
</feature>
<dbReference type="SUPFAM" id="SSF52058">
    <property type="entry name" value="L domain-like"/>
    <property type="match status" value="1"/>
</dbReference>
<feature type="domain" description="Disease resistance protein winged helix" evidence="9">
    <location>
        <begin position="408"/>
        <end position="476"/>
    </location>
</feature>
<organism evidence="11 12">
    <name type="scientific">Oryza rufipogon</name>
    <name type="common">Brownbeard rice</name>
    <name type="synonym">Asian wild rice</name>
    <dbReference type="NCBI Taxonomy" id="4529"/>
    <lineage>
        <taxon>Eukaryota</taxon>
        <taxon>Viridiplantae</taxon>
        <taxon>Streptophyta</taxon>
        <taxon>Embryophyta</taxon>
        <taxon>Tracheophyta</taxon>
        <taxon>Spermatophyta</taxon>
        <taxon>Magnoliopsida</taxon>
        <taxon>Liliopsida</taxon>
        <taxon>Poales</taxon>
        <taxon>Poaceae</taxon>
        <taxon>BOP clade</taxon>
        <taxon>Oryzoideae</taxon>
        <taxon>Oryzeae</taxon>
        <taxon>Oryzinae</taxon>
        <taxon>Oryza</taxon>
    </lineage>
</organism>
<sequence length="1161" mass="129463">MDLVVGASSGAVKSLVNKLGSLLAQEYTLISGVHDDIQYINDELASMQAFLNRLKRDINHDEQRQDWMKQVREVAYDIEDCVDDVSHRLGREPRGAGKLVTLRRAWYLLTTLYQRRCIAADIGNLKVRAQHVSERRTRYGVENLLANANGGGNNNSGDPRDHPVSLPRLIGTVEPVGMEDAMNDLQRWFMVSKHNSQQQSQISYLAIVGSGGLGKTTLAMSFYRKFGDEFNSRAFMLASQKFRLPTVLRSLVSQFHEKQVGASQDALQGIEEWGRGTLRYLLKYPEACRRQNGHVHKLKQLDPENSNKLFLQIISANGLCPTRTINDEIVVKMCGCLPLAIVVVSGLIASELKSKIGKTLDQKLIEVEKALSAELGNNLTTEVVRIINHCYKNLPPDLKTCLLYLSTFPKGRNISRKCLIRRWIAEGFVTDKHGQTAEEVAEDNFNELIGRNLIRPINNSSNGKVKSCQIHDMVLEYIVSKSGEENFITVIGSHWQTPFPSYKVRRLSVHKSDRQETELVERMKLSHVRSLTVLESFKALHSNMLKFQILQVLDLEGCKDLSSNQLKKICNMHQMKYLSLRGTDIHKIPKKIGKLEYLEVLDIRDTNVTNLPPSVERLQRMAHLLAGNKTKRRALRLTEGITKMTTIQTLSGIEISGSLATFAGIIRNAVRYAEDGDITGLQGTSKEGSKVDMPKQLRPLAALEKLTNLNKLAIYRIVKFSVKDDELLLSAIEHLSSCSLKFLVVDDNFTGFLYRSLSSSQAPPEHLYTLELSGSLFKVPEWIDRLHNLEKLTLSLTSLTTHTLVTLSRLPELFSLIFSLDAAKDISNILKTVHKNTLESGGKIFVPDGGFTKLRLLRFTAPVLPPLSFLEGAMPELQRLELRFRIIECVYGLENLSSLQQVFLTFSSQAPEDAKEKISQIKGLASKIRKADSSNISVEPTSPGYPPGGVYPVKASGRDNLVSEPLTMASDVERVLHVTPSMAATSTMAVVSPVRTDLHNQDQGVKSIEELRVVLKELATLIQEKLVKKEEWHSKQEAIEQDMAVGMVMPSPISTPPTQPAGLEACRQRCLSSPLQPHPQVLKWCKRIKGLLPNQPWVVIPSTVSFKSTWSVAIRLQQQPGSEGQGTLPEDPPLVLAMAPLLARGSDADEQGCILGGVVYV</sequence>
<evidence type="ECO:0000259" key="7">
    <source>
        <dbReference type="Pfam" id="PF00931"/>
    </source>
</evidence>
<evidence type="ECO:0000256" key="3">
    <source>
        <dbReference type="ARBA" id="ARBA00022737"/>
    </source>
</evidence>
<evidence type="ECO:0000256" key="5">
    <source>
        <dbReference type="ARBA" id="ARBA00022821"/>
    </source>
</evidence>
<dbReference type="PANTHER" id="PTHR23155">
    <property type="entry name" value="DISEASE RESISTANCE PROTEIN RP"/>
    <property type="match status" value="1"/>
</dbReference>
<dbReference type="FunFam" id="1.10.10.10:FF:000322">
    <property type="entry name" value="Probable disease resistance protein At1g63360"/>
    <property type="match status" value="1"/>
</dbReference>
<evidence type="ECO:0000313" key="12">
    <source>
        <dbReference type="Proteomes" id="UP000008022"/>
    </source>
</evidence>
<dbReference type="OMA" id="HDDIQYI"/>
<dbReference type="InterPro" id="IPR002182">
    <property type="entry name" value="NB-ARC"/>
</dbReference>
<dbReference type="InterPro" id="IPR041118">
    <property type="entry name" value="Rx_N"/>
</dbReference>
<reference evidence="12" key="1">
    <citation type="submission" date="2013-06" db="EMBL/GenBank/DDBJ databases">
        <authorList>
            <person name="Zhao Q."/>
        </authorList>
    </citation>
    <scope>NUCLEOTIDE SEQUENCE</scope>
    <source>
        <strain evidence="12">cv. W1943</strain>
    </source>
</reference>
<dbReference type="GO" id="GO:0002758">
    <property type="term" value="P:innate immune response-activating signaling pathway"/>
    <property type="evidence" value="ECO:0007669"/>
    <property type="project" value="UniProtKB-ARBA"/>
</dbReference>
<keyword evidence="3" id="KW-0677">Repeat</keyword>
<comment type="similarity">
    <text evidence="1">Belongs to the disease resistance NB-LRR family.</text>
</comment>
<feature type="domain" description="Disease resistance N-terminal" evidence="8">
    <location>
        <begin position="11"/>
        <end position="94"/>
    </location>
</feature>
<accession>A0A0E0RAP5</accession>
<dbReference type="InterPro" id="IPR036388">
    <property type="entry name" value="WH-like_DNA-bd_sf"/>
</dbReference>
<keyword evidence="5" id="KW-0611">Plant defense</keyword>
<dbReference type="Gene3D" id="3.80.10.10">
    <property type="entry name" value="Ribonuclease Inhibitor"/>
    <property type="match status" value="1"/>
</dbReference>
<dbReference type="Gramene" id="ORUFI11G20630.1">
    <property type="protein sequence ID" value="ORUFI11G20630.1"/>
    <property type="gene ID" value="ORUFI11G20630"/>
</dbReference>
<evidence type="ECO:0000256" key="4">
    <source>
        <dbReference type="ARBA" id="ARBA00022741"/>
    </source>
</evidence>
<evidence type="ECO:0000313" key="11">
    <source>
        <dbReference type="EnsemblPlants" id="ORUFI11G20630.1"/>
    </source>
</evidence>
<evidence type="ECO:0000256" key="1">
    <source>
        <dbReference type="ARBA" id="ARBA00008894"/>
    </source>
</evidence>
<evidence type="ECO:0000259" key="10">
    <source>
        <dbReference type="Pfam" id="PF23598"/>
    </source>
</evidence>
<dbReference type="Gene3D" id="3.40.50.300">
    <property type="entry name" value="P-loop containing nucleotide triphosphate hydrolases"/>
    <property type="match status" value="1"/>
</dbReference>
<dbReference type="Pfam" id="PF00931">
    <property type="entry name" value="NB-ARC"/>
    <property type="match status" value="1"/>
</dbReference>
<dbReference type="Pfam" id="PF23559">
    <property type="entry name" value="WHD_DRP"/>
    <property type="match status" value="1"/>
</dbReference>
<dbReference type="InterPro" id="IPR032675">
    <property type="entry name" value="LRR_dom_sf"/>
</dbReference>
<dbReference type="InterPro" id="IPR044974">
    <property type="entry name" value="Disease_R_plants"/>
</dbReference>
<proteinExistence type="inferred from homology"/>
<dbReference type="PRINTS" id="PR00364">
    <property type="entry name" value="DISEASERSIST"/>
</dbReference>
<evidence type="ECO:0000259" key="8">
    <source>
        <dbReference type="Pfam" id="PF18052"/>
    </source>
</evidence>
<dbReference type="EnsemblPlants" id="ORUFI11G20630.1">
    <property type="protein sequence ID" value="ORUFI11G20630.1"/>
    <property type="gene ID" value="ORUFI11G20630"/>
</dbReference>
<dbReference type="AlphaFoldDB" id="A0A0E0RAP5"/>